<evidence type="ECO:0000256" key="1">
    <source>
        <dbReference type="SAM" id="Phobius"/>
    </source>
</evidence>
<sequence>MSDAHIQEVLHEHERQHHNGRAQPLRVTQVHRVRLVFWTVVIVLISVAAMAWVSTMKGESFPKDLGAFALGVAIIPFLASPIEWFVHRFVYHQPVIQALSRIYSVHTAHHFAYFPTWRYVTGGSARRLTLQSDSRTSTETFWGNAAIRIAHFTWYMAFGALFMWLPGWIITRDTVFLSGLIAGSIVVSNLFIVVHDTIHRPGSHYIVETQPWFNFLDNHHYIHHVSLGENLNFLLPLADLLFGTLRTQLTAEELRTHGSLKRAKMLRSGEGEPAHVAA</sequence>
<feature type="transmembrane region" description="Helical" evidence="1">
    <location>
        <begin position="65"/>
        <end position="86"/>
    </location>
</feature>
<feature type="transmembrane region" description="Helical" evidence="1">
    <location>
        <begin position="152"/>
        <end position="170"/>
    </location>
</feature>
<protein>
    <submittedName>
        <fullName evidence="2">Unannotated protein</fullName>
    </submittedName>
</protein>
<organism evidence="2">
    <name type="scientific">freshwater metagenome</name>
    <dbReference type="NCBI Taxonomy" id="449393"/>
    <lineage>
        <taxon>unclassified sequences</taxon>
        <taxon>metagenomes</taxon>
        <taxon>ecological metagenomes</taxon>
    </lineage>
</organism>
<dbReference type="EMBL" id="CAEZWV010000006">
    <property type="protein sequence ID" value="CAB4665501.1"/>
    <property type="molecule type" value="Genomic_DNA"/>
</dbReference>
<keyword evidence="1" id="KW-0472">Membrane</keyword>
<feature type="transmembrane region" description="Helical" evidence="1">
    <location>
        <begin position="176"/>
        <end position="194"/>
    </location>
</feature>
<dbReference type="AlphaFoldDB" id="A0A6J6LUS7"/>
<evidence type="ECO:0000313" key="2">
    <source>
        <dbReference type="EMBL" id="CAB4665501.1"/>
    </source>
</evidence>
<reference evidence="2" key="1">
    <citation type="submission" date="2020-05" db="EMBL/GenBank/DDBJ databases">
        <authorList>
            <person name="Chiriac C."/>
            <person name="Salcher M."/>
            <person name="Ghai R."/>
            <person name="Kavagutti S V."/>
        </authorList>
    </citation>
    <scope>NUCLEOTIDE SEQUENCE</scope>
</reference>
<feature type="transmembrane region" description="Helical" evidence="1">
    <location>
        <begin position="35"/>
        <end position="53"/>
    </location>
</feature>
<gene>
    <name evidence="2" type="ORF">UFOPK2295_00479</name>
</gene>
<keyword evidence="1" id="KW-0812">Transmembrane</keyword>
<accession>A0A6J6LUS7</accession>
<name>A0A6J6LUS7_9ZZZZ</name>
<proteinExistence type="predicted"/>
<keyword evidence="1" id="KW-1133">Transmembrane helix</keyword>